<dbReference type="AlphaFoldDB" id="A0AAV7I9C0"/>
<proteinExistence type="predicted"/>
<evidence type="ECO:0000313" key="2">
    <source>
        <dbReference type="Proteomes" id="UP000826195"/>
    </source>
</evidence>
<dbReference type="Proteomes" id="UP000826195">
    <property type="component" value="Unassembled WGS sequence"/>
</dbReference>
<organism evidence="1 2">
    <name type="scientific">Cotesia glomerata</name>
    <name type="common">Lepidopteran parasitic wasp</name>
    <name type="synonym">Apanteles glomeratus</name>
    <dbReference type="NCBI Taxonomy" id="32391"/>
    <lineage>
        <taxon>Eukaryota</taxon>
        <taxon>Metazoa</taxon>
        <taxon>Ecdysozoa</taxon>
        <taxon>Arthropoda</taxon>
        <taxon>Hexapoda</taxon>
        <taxon>Insecta</taxon>
        <taxon>Pterygota</taxon>
        <taxon>Neoptera</taxon>
        <taxon>Endopterygota</taxon>
        <taxon>Hymenoptera</taxon>
        <taxon>Apocrita</taxon>
        <taxon>Ichneumonoidea</taxon>
        <taxon>Braconidae</taxon>
        <taxon>Microgastrinae</taxon>
        <taxon>Cotesia</taxon>
    </lineage>
</organism>
<name>A0AAV7I9C0_COTGL</name>
<gene>
    <name evidence="1" type="ORF">KQX54_014014</name>
</gene>
<accession>A0AAV7I9C0</accession>
<keyword evidence="2" id="KW-1185">Reference proteome</keyword>
<comment type="caution">
    <text evidence="1">The sequence shown here is derived from an EMBL/GenBank/DDBJ whole genome shotgun (WGS) entry which is preliminary data.</text>
</comment>
<sequence>MDIYYNYSIFLHIKGLLQTLKIYSGLPQDVVKCNDIELFPEKSDLSAETSLEGSGFIDFDKVAIIVVFITKHH</sequence>
<protein>
    <submittedName>
        <fullName evidence="1">Uncharacterized protein</fullName>
    </submittedName>
</protein>
<evidence type="ECO:0000313" key="1">
    <source>
        <dbReference type="EMBL" id="KAH0546706.1"/>
    </source>
</evidence>
<dbReference type="EMBL" id="JAHXZJ010002237">
    <property type="protein sequence ID" value="KAH0546706.1"/>
    <property type="molecule type" value="Genomic_DNA"/>
</dbReference>
<reference evidence="1 2" key="1">
    <citation type="journal article" date="2021" name="J. Hered.">
        <title>A chromosome-level genome assembly of the parasitoid wasp, Cotesia glomerata (Hymenoptera: Braconidae).</title>
        <authorList>
            <person name="Pinto B.J."/>
            <person name="Weis J.J."/>
            <person name="Gamble T."/>
            <person name="Ode P.J."/>
            <person name="Paul R."/>
            <person name="Zaspel J.M."/>
        </authorList>
    </citation>
    <scope>NUCLEOTIDE SEQUENCE [LARGE SCALE GENOMIC DNA]</scope>
    <source>
        <strain evidence="1">CgM1</strain>
    </source>
</reference>